<dbReference type="Pfam" id="PF13441">
    <property type="entry name" value="Gly-zipper_YMGG"/>
    <property type="match status" value="1"/>
</dbReference>
<keyword evidence="1" id="KW-0472">Membrane</keyword>
<dbReference type="RefSeq" id="WP_183455852.1">
    <property type="nucleotide sequence ID" value="NZ_JACHWZ010000001.1"/>
</dbReference>
<keyword evidence="2" id="KW-0732">Signal</keyword>
<gene>
    <name evidence="4" type="ORF">FHS09_000255</name>
</gene>
<dbReference type="Proteomes" id="UP000535937">
    <property type="component" value="Unassembled WGS sequence"/>
</dbReference>
<organism evidence="4 5">
    <name type="scientific">Microbulbifer rhizosphaerae</name>
    <dbReference type="NCBI Taxonomy" id="1562603"/>
    <lineage>
        <taxon>Bacteria</taxon>
        <taxon>Pseudomonadati</taxon>
        <taxon>Pseudomonadota</taxon>
        <taxon>Gammaproteobacteria</taxon>
        <taxon>Cellvibrionales</taxon>
        <taxon>Microbulbiferaceae</taxon>
        <taxon>Microbulbifer</taxon>
    </lineage>
</organism>
<proteinExistence type="predicted"/>
<dbReference type="AlphaFoldDB" id="A0A7W4W8J7"/>
<keyword evidence="1" id="KW-0812">Transmembrane</keyword>
<evidence type="ECO:0000256" key="2">
    <source>
        <dbReference type="SAM" id="SignalP"/>
    </source>
</evidence>
<feature type="chain" id="PRO_5031346710" description="YMGG-like Gly-zipper domain-containing protein" evidence="2">
    <location>
        <begin position="24"/>
        <end position="78"/>
    </location>
</feature>
<dbReference type="EMBL" id="JACHWZ010000001">
    <property type="protein sequence ID" value="MBB3059454.1"/>
    <property type="molecule type" value="Genomic_DNA"/>
</dbReference>
<evidence type="ECO:0000313" key="4">
    <source>
        <dbReference type="EMBL" id="MBB3059454.1"/>
    </source>
</evidence>
<feature type="signal peptide" evidence="2">
    <location>
        <begin position="1"/>
        <end position="23"/>
    </location>
</feature>
<evidence type="ECO:0000313" key="5">
    <source>
        <dbReference type="Proteomes" id="UP000535937"/>
    </source>
</evidence>
<name>A0A7W4W8J7_9GAMM</name>
<evidence type="ECO:0000256" key="1">
    <source>
        <dbReference type="SAM" id="Phobius"/>
    </source>
</evidence>
<accession>A0A7W4W8J7</accession>
<keyword evidence="1" id="KW-1133">Transmembrane helix</keyword>
<feature type="domain" description="YMGG-like Gly-zipper" evidence="3">
    <location>
        <begin position="29"/>
        <end position="69"/>
    </location>
</feature>
<dbReference type="PROSITE" id="PS51257">
    <property type="entry name" value="PROKAR_LIPOPROTEIN"/>
    <property type="match status" value="1"/>
</dbReference>
<feature type="transmembrane region" description="Helical" evidence="1">
    <location>
        <begin position="40"/>
        <end position="69"/>
    </location>
</feature>
<protein>
    <recommendedName>
        <fullName evidence="3">YMGG-like Gly-zipper domain-containing protein</fullName>
    </recommendedName>
</protein>
<sequence length="78" mass="7951">MGIQLLKRLGLAFLLVATLGSLGCANMTSTERRVATGAGIGAVTGAAVSGSLRGTAVGTALGAGAGYLYDRDRKRRRR</sequence>
<keyword evidence="5" id="KW-1185">Reference proteome</keyword>
<reference evidence="4 5" key="1">
    <citation type="submission" date="2020-08" db="EMBL/GenBank/DDBJ databases">
        <title>Genomic Encyclopedia of Type Strains, Phase III (KMG-III): the genomes of soil and plant-associated and newly described type strains.</title>
        <authorList>
            <person name="Whitman W."/>
        </authorList>
    </citation>
    <scope>NUCLEOTIDE SEQUENCE [LARGE SCALE GENOMIC DNA]</scope>
    <source>
        <strain evidence="4 5">CECT 8799</strain>
    </source>
</reference>
<comment type="caution">
    <text evidence="4">The sequence shown here is derived from an EMBL/GenBank/DDBJ whole genome shotgun (WGS) entry which is preliminary data.</text>
</comment>
<evidence type="ECO:0000259" key="3">
    <source>
        <dbReference type="Pfam" id="PF13441"/>
    </source>
</evidence>
<dbReference type="InterPro" id="IPR027367">
    <property type="entry name" value="Gly-zipper_YMGG"/>
</dbReference>